<dbReference type="SUPFAM" id="SSF47413">
    <property type="entry name" value="lambda repressor-like DNA-binding domains"/>
    <property type="match status" value="1"/>
</dbReference>
<dbReference type="Proteomes" id="UP000201835">
    <property type="component" value="Segment"/>
</dbReference>
<accession>V5YUR4</accession>
<dbReference type="InterPro" id="IPR010982">
    <property type="entry name" value="Lambda_DNA-bd_dom_sf"/>
</dbReference>
<name>V5YUR4_9CAUD</name>
<protein>
    <recommendedName>
        <fullName evidence="1">HTH cro/C1-type domain-containing protein</fullName>
    </recommendedName>
</protein>
<dbReference type="Pfam" id="PF01381">
    <property type="entry name" value="HTH_3"/>
    <property type="match status" value="1"/>
</dbReference>
<dbReference type="InterPro" id="IPR001387">
    <property type="entry name" value="Cro/C1-type_HTH"/>
</dbReference>
<organism evidence="2 3">
    <name type="scientific">Pseudomonas phage PPpW-3</name>
    <dbReference type="NCBI Taxonomy" id="1279082"/>
    <lineage>
        <taxon>Viruses</taxon>
        <taxon>Duplodnaviria</taxon>
        <taxon>Heunggongvirae</taxon>
        <taxon>Uroviricota</taxon>
        <taxon>Caudoviricetes</taxon>
        <taxon>Hiroshimavirus</taxon>
        <taxon>Hiroshimavirus PPpW3</taxon>
    </lineage>
</organism>
<evidence type="ECO:0000313" key="3">
    <source>
        <dbReference type="Proteomes" id="UP000201835"/>
    </source>
</evidence>
<proteinExistence type="predicted"/>
<evidence type="ECO:0000313" key="2">
    <source>
        <dbReference type="EMBL" id="BAO20646.1"/>
    </source>
</evidence>
<keyword evidence="3" id="KW-1185">Reference proteome</keyword>
<dbReference type="Gene3D" id="1.10.260.40">
    <property type="entry name" value="lambda repressor-like DNA-binding domains"/>
    <property type="match status" value="1"/>
</dbReference>
<evidence type="ECO:0000259" key="1">
    <source>
        <dbReference type="Pfam" id="PF01381"/>
    </source>
</evidence>
<dbReference type="GeneID" id="17825089"/>
<reference evidence="2 3" key="1">
    <citation type="journal article" date="2015" name="J Appl Environ Microbiol">
        <title>Complete Genome Sequence Analysis of Two Pseudomonas plecoglossicida Phages, Potential Therapeutic Agents.</title>
        <authorList>
            <person name="Kawato Y."/>
            <person name="Yasuike M."/>
            <person name="Nakamura Y."/>
            <person name="Shigenobu Y."/>
            <person name="Fujiwara A."/>
            <person name="Sano M."/>
            <person name="Nakai T."/>
        </authorList>
    </citation>
    <scope>NUCLEOTIDE SEQUENCE [LARGE SCALE GENOMIC DNA]</scope>
</reference>
<sequence>MTPAELRKAVYQKFGSQVALARHLGVGKPYISEIVNGHRPLPKRVREALEAKP</sequence>
<dbReference type="KEGG" id="vg:17825089"/>
<dbReference type="GO" id="GO:0003677">
    <property type="term" value="F:DNA binding"/>
    <property type="evidence" value="ECO:0007669"/>
    <property type="project" value="InterPro"/>
</dbReference>
<feature type="domain" description="HTH cro/C1-type" evidence="1">
    <location>
        <begin position="16"/>
        <end position="48"/>
    </location>
</feature>
<dbReference type="RefSeq" id="YP_008873222.1">
    <property type="nucleotide sequence ID" value="NC_023006.1"/>
</dbReference>
<dbReference type="EMBL" id="AB775548">
    <property type="protein sequence ID" value="BAO20646.1"/>
    <property type="molecule type" value="Genomic_DNA"/>
</dbReference>